<evidence type="ECO:0000313" key="1">
    <source>
        <dbReference type="EMBL" id="VAX01807.1"/>
    </source>
</evidence>
<protein>
    <recommendedName>
        <fullName evidence="2">DUF4412 domain-containing protein</fullName>
    </recommendedName>
</protein>
<organism evidence="1">
    <name type="scientific">hydrothermal vent metagenome</name>
    <dbReference type="NCBI Taxonomy" id="652676"/>
    <lineage>
        <taxon>unclassified sequences</taxon>
        <taxon>metagenomes</taxon>
        <taxon>ecological metagenomes</taxon>
    </lineage>
</organism>
<proteinExistence type="predicted"/>
<sequence>MATLGLKTILIISITGLAHAANAGVIIKSQYNKKTETTIYQNGVAIFLEDGFANFIVDTHTNKCTAINHELKTYLFVSCAKFQEVVKILNNNNKVEFNAKMPIAIQEFLPENETLKINISIKHSGAENYQGNKLDKFQFIVGSQVVSEYWMSDKLQKKIEREVDIKKLNKIFNVSHKTNFNNSLNAKIKKKYNEFKKGRIAVKEFRYTGAKTKKLFKDITFKRVALKEYMPPKSYKVSSTVSGFFNVAQ</sequence>
<dbReference type="EMBL" id="UOFS01000050">
    <property type="protein sequence ID" value="VAX01807.1"/>
    <property type="molecule type" value="Genomic_DNA"/>
</dbReference>
<evidence type="ECO:0008006" key="2">
    <source>
        <dbReference type="Google" id="ProtNLM"/>
    </source>
</evidence>
<accession>A0A3B1B9T9</accession>
<name>A0A3B1B9T9_9ZZZZ</name>
<gene>
    <name evidence="1" type="ORF">MNBD_GAMMA22-155</name>
</gene>
<reference evidence="1" key="1">
    <citation type="submission" date="2018-06" db="EMBL/GenBank/DDBJ databases">
        <authorList>
            <person name="Zhirakovskaya E."/>
        </authorList>
    </citation>
    <scope>NUCLEOTIDE SEQUENCE</scope>
</reference>
<dbReference type="AlphaFoldDB" id="A0A3B1B9T9"/>